<reference evidence="2 3" key="1">
    <citation type="journal article" date="2009" name="Int. J. Syst. Evol. Microbiol.">
        <title>Transfer of Teichococcus ludipueritiae and Muricoccus roseus to the genus Roseomonas, as Roseomonas ludipueritiae comb. nov. and Roseomonas rosea comb. nov., respectively, and emended description of the genus Roseomonas.</title>
        <authorList>
            <person name="Sanchez-Porro C."/>
            <person name="Gallego V."/>
            <person name="Busse H.J."/>
            <person name="Kampfer P."/>
            <person name="Ventosa A."/>
        </authorList>
    </citation>
    <scope>NUCLEOTIDE SEQUENCE [LARGE SCALE GENOMIC DNA]</scope>
    <source>
        <strain evidence="2 3">DSM 14915</strain>
    </source>
</reference>
<dbReference type="RefSeq" id="WP_187781194.1">
    <property type="nucleotide sequence ID" value="NZ_JACTUZ010000262.1"/>
</dbReference>
<accession>A0ABR7RER4</accession>
<dbReference type="InterPro" id="IPR025282">
    <property type="entry name" value="DUF4214"/>
</dbReference>
<evidence type="ECO:0000313" key="2">
    <source>
        <dbReference type="EMBL" id="MBC9180238.1"/>
    </source>
</evidence>
<name>A0ABR7RER4_9PROT</name>
<sequence length="320" mass="34699">MDDTPSPHPLGIGEALHGFTRVSADVVTSLHLVWEAERIVTGPDHMTQIALASGEMVWVGPVTRIAFANGAIEFSGFSDAAEIVRLYQTILGRPPDPEGLVNWVDHMQHGMSLAQAAEGFFGSQEFISRFGGLTNEQLVVNLYREALGRQPDPAGLAHHVAALNAGASRAQIIANFVESPEAAAQFEASHPGGVWVRDTEATIVGMAYDAVFDRTPDATGLPFWTQKLAHGEMSIRQMVEAIASSDEFQARHAHEDDAAYVASIYRSALEREPEGAGLAFWVDHLASHRMDRVDVVMLIGISDEQKAQFAHQPHGDAFLG</sequence>
<dbReference type="Pfam" id="PF13946">
    <property type="entry name" value="DUF4214"/>
    <property type="match status" value="2"/>
</dbReference>
<dbReference type="Gene3D" id="1.10.3130.20">
    <property type="entry name" value="Phycobilisome linker domain"/>
    <property type="match status" value="2"/>
</dbReference>
<proteinExistence type="predicted"/>
<organism evidence="2 3">
    <name type="scientific">Pseudoroseomonas ludipueritiae</name>
    <dbReference type="NCBI Taxonomy" id="198093"/>
    <lineage>
        <taxon>Bacteria</taxon>
        <taxon>Pseudomonadati</taxon>
        <taxon>Pseudomonadota</taxon>
        <taxon>Alphaproteobacteria</taxon>
        <taxon>Acetobacterales</taxon>
        <taxon>Acetobacteraceae</taxon>
        <taxon>Pseudoroseomonas</taxon>
    </lineage>
</organism>
<comment type="caution">
    <text evidence="2">The sequence shown here is derived from an EMBL/GenBank/DDBJ whole genome shotgun (WGS) entry which is preliminary data.</text>
</comment>
<dbReference type="EMBL" id="JACTUZ010000262">
    <property type="protein sequence ID" value="MBC9180238.1"/>
    <property type="molecule type" value="Genomic_DNA"/>
</dbReference>
<dbReference type="Proteomes" id="UP000603940">
    <property type="component" value="Unassembled WGS sequence"/>
</dbReference>
<feature type="domain" description="DUF4214" evidence="1">
    <location>
        <begin position="117"/>
        <end position="186"/>
    </location>
</feature>
<gene>
    <name evidence="2" type="ORF">IBL25_25155</name>
</gene>
<protein>
    <submittedName>
        <fullName evidence="2">DUF4214 domain-containing protein</fullName>
    </submittedName>
</protein>
<evidence type="ECO:0000313" key="3">
    <source>
        <dbReference type="Proteomes" id="UP000603940"/>
    </source>
</evidence>
<dbReference type="InterPro" id="IPR038255">
    <property type="entry name" value="PBS_linker_sf"/>
</dbReference>
<evidence type="ECO:0000259" key="1">
    <source>
        <dbReference type="Pfam" id="PF13946"/>
    </source>
</evidence>
<feature type="domain" description="DUF4214" evidence="1">
    <location>
        <begin position="245"/>
        <end position="309"/>
    </location>
</feature>
<keyword evidence="3" id="KW-1185">Reference proteome</keyword>